<organism evidence="14 15">
    <name type="scientific">Neoarthrinium moseri</name>
    <dbReference type="NCBI Taxonomy" id="1658444"/>
    <lineage>
        <taxon>Eukaryota</taxon>
        <taxon>Fungi</taxon>
        <taxon>Dikarya</taxon>
        <taxon>Ascomycota</taxon>
        <taxon>Pezizomycotina</taxon>
        <taxon>Sordariomycetes</taxon>
        <taxon>Xylariomycetidae</taxon>
        <taxon>Amphisphaeriales</taxon>
        <taxon>Apiosporaceae</taxon>
        <taxon>Neoarthrinium</taxon>
    </lineage>
</organism>
<feature type="transmembrane region" description="Helical" evidence="12">
    <location>
        <begin position="284"/>
        <end position="302"/>
    </location>
</feature>
<name>A0A9Q0AJF3_9PEZI</name>
<dbReference type="GO" id="GO:0032977">
    <property type="term" value="F:membrane insertase activity"/>
    <property type="evidence" value="ECO:0007669"/>
    <property type="project" value="InterPro"/>
</dbReference>
<dbReference type="EMBL" id="JAFIMR010000043">
    <property type="protein sequence ID" value="KAI1856633.1"/>
    <property type="molecule type" value="Genomic_DNA"/>
</dbReference>
<sequence>MLPSRGIAGLRPVIKLPPSLVGSRQITSRLRASARPFSQLQRAAQSSRPWAPAPSAALRGSGGALPRLAAVGRNPARVGVAAGASRSLSLWPFGSKPQQQPNEPKAEAAPTPSMDQTSTAQPTPPPVDPQSSASQLSSVHETSIPQRDPISTSFSPETFADLEASSILDIPEQIGYLKHLGLDFGWGPTAVCQWLVEHAYIYTGLPWWGTIALVAVAVRVAVFWPTMVGSKHSARMALLQTDPEYVKANAEMKELMWNPEADNMQKMKARAKVMALTKRQGVSMFKTVVTPLAIVPFSYGMFRLLRSMAALPVPSLETGGFAWISDLTVYDPTYVLPLATAAISFLTMKQTQQANLNPTPQSVSMGKFLAYGLTPLMFVCTMWFPAVVQWFFFMFAVTSTAQTTAVLNPAVRRWAGIPSLAEKPALPSATIATYQAPTPGGFRGLLDGASKNVANMQKGIEDYTGGAAKASARKAQEYEKKRAQEEKEKALNRMIEHRRKKLHRQDGSS</sequence>
<gene>
    <name evidence="14" type="ORF">JX265_011592</name>
</gene>
<comment type="subcellular location">
    <subcellularLocation>
        <location evidence="9">Membrane</location>
        <topology evidence="9">Multi-pass membrane protein</topology>
    </subcellularLocation>
    <subcellularLocation>
        <location evidence="1">Mitochondrion inner membrane</location>
        <topology evidence="1">Multi-pass membrane protein</topology>
    </subcellularLocation>
</comment>
<evidence type="ECO:0000256" key="4">
    <source>
        <dbReference type="ARBA" id="ARBA00022792"/>
    </source>
</evidence>
<dbReference type="PANTHER" id="PTHR12428:SF66">
    <property type="entry name" value="MITOCHONDRIAL INNER MEMBRANE PROTEIN OXA1L"/>
    <property type="match status" value="1"/>
</dbReference>
<evidence type="ECO:0000256" key="5">
    <source>
        <dbReference type="ARBA" id="ARBA00022946"/>
    </source>
</evidence>
<keyword evidence="8 12" id="KW-0472">Membrane</keyword>
<feature type="transmembrane region" description="Helical" evidence="12">
    <location>
        <begin position="368"/>
        <end position="384"/>
    </location>
</feature>
<evidence type="ECO:0000313" key="15">
    <source>
        <dbReference type="Proteomes" id="UP000829685"/>
    </source>
</evidence>
<proteinExistence type="inferred from homology"/>
<evidence type="ECO:0000256" key="2">
    <source>
        <dbReference type="ARBA" id="ARBA00009877"/>
    </source>
</evidence>
<reference evidence="14" key="1">
    <citation type="submission" date="2021-03" db="EMBL/GenBank/DDBJ databases">
        <title>Revisited historic fungal species revealed as producer of novel bioactive compounds through whole genome sequencing and comparative genomics.</title>
        <authorList>
            <person name="Vignolle G.A."/>
            <person name="Hochenegger N."/>
            <person name="Mach R.L."/>
            <person name="Mach-Aigner A.R."/>
            <person name="Javad Rahimi M."/>
            <person name="Salim K.A."/>
            <person name="Chan C.M."/>
            <person name="Lim L.B.L."/>
            <person name="Cai F."/>
            <person name="Druzhinina I.S."/>
            <person name="U'Ren J.M."/>
            <person name="Derntl C."/>
        </authorList>
    </citation>
    <scope>NUCLEOTIDE SEQUENCE</scope>
    <source>
        <strain evidence="14">TUCIM 5799</strain>
    </source>
</reference>
<evidence type="ECO:0000256" key="11">
    <source>
        <dbReference type="SAM" id="MobiDB-lite"/>
    </source>
</evidence>
<dbReference type="PANTHER" id="PTHR12428">
    <property type="entry name" value="OXA1"/>
    <property type="match status" value="1"/>
</dbReference>
<keyword evidence="5" id="KW-0809">Transit peptide</keyword>
<dbReference type="Pfam" id="PF02096">
    <property type="entry name" value="60KD_IMP"/>
    <property type="match status" value="1"/>
</dbReference>
<feature type="coiled-coil region" evidence="10">
    <location>
        <begin position="468"/>
        <end position="500"/>
    </location>
</feature>
<feature type="compositionally biased region" description="Low complexity" evidence="11">
    <location>
        <begin position="42"/>
        <end position="59"/>
    </location>
</feature>
<dbReference type="InterPro" id="IPR001708">
    <property type="entry name" value="YidC/ALB3/OXA1/COX18"/>
</dbReference>
<dbReference type="AlphaFoldDB" id="A0A9Q0AJF3"/>
<evidence type="ECO:0000256" key="8">
    <source>
        <dbReference type="ARBA" id="ARBA00023136"/>
    </source>
</evidence>
<keyword evidence="4" id="KW-0999">Mitochondrion inner membrane</keyword>
<evidence type="ECO:0000256" key="1">
    <source>
        <dbReference type="ARBA" id="ARBA00004448"/>
    </source>
</evidence>
<dbReference type="GO" id="GO:0032979">
    <property type="term" value="P:protein insertion into mitochondrial inner membrane from matrix"/>
    <property type="evidence" value="ECO:0007669"/>
    <property type="project" value="TreeGrafter"/>
</dbReference>
<feature type="compositionally biased region" description="Polar residues" evidence="11">
    <location>
        <begin position="129"/>
        <end position="152"/>
    </location>
</feature>
<keyword evidence="6 12" id="KW-1133">Transmembrane helix</keyword>
<comment type="caution">
    <text evidence="14">The sequence shown here is derived from an EMBL/GenBank/DDBJ whole genome shotgun (WGS) entry which is preliminary data.</text>
</comment>
<feature type="transmembrane region" description="Helical" evidence="12">
    <location>
        <begin position="322"/>
        <end position="347"/>
    </location>
</feature>
<feature type="region of interest" description="Disordered" evidence="11">
    <location>
        <begin position="91"/>
        <end position="152"/>
    </location>
</feature>
<evidence type="ECO:0000256" key="9">
    <source>
        <dbReference type="RuleBase" id="RU003945"/>
    </source>
</evidence>
<accession>A0A9Q0AJF3</accession>
<evidence type="ECO:0000256" key="12">
    <source>
        <dbReference type="SAM" id="Phobius"/>
    </source>
</evidence>
<evidence type="ECO:0000256" key="6">
    <source>
        <dbReference type="ARBA" id="ARBA00022989"/>
    </source>
</evidence>
<evidence type="ECO:0000313" key="14">
    <source>
        <dbReference type="EMBL" id="KAI1856633.1"/>
    </source>
</evidence>
<feature type="domain" description="Membrane insertase YidC/Oxa/ALB C-terminal" evidence="13">
    <location>
        <begin position="207"/>
        <end position="406"/>
    </location>
</feature>
<dbReference type="InterPro" id="IPR028055">
    <property type="entry name" value="YidC/Oxa/ALB_C"/>
</dbReference>
<evidence type="ECO:0000256" key="3">
    <source>
        <dbReference type="ARBA" id="ARBA00022692"/>
    </source>
</evidence>
<keyword evidence="7" id="KW-0496">Mitochondrion</keyword>
<evidence type="ECO:0000256" key="10">
    <source>
        <dbReference type="SAM" id="Coils"/>
    </source>
</evidence>
<dbReference type="Proteomes" id="UP000829685">
    <property type="component" value="Unassembled WGS sequence"/>
</dbReference>
<protein>
    <recommendedName>
        <fullName evidence="13">Membrane insertase YidC/Oxa/ALB C-terminal domain-containing protein</fullName>
    </recommendedName>
</protein>
<keyword evidence="3 9" id="KW-0812">Transmembrane</keyword>
<keyword evidence="10" id="KW-0175">Coiled coil</keyword>
<evidence type="ECO:0000256" key="7">
    <source>
        <dbReference type="ARBA" id="ARBA00023128"/>
    </source>
</evidence>
<feature type="region of interest" description="Disordered" evidence="11">
    <location>
        <begin position="40"/>
        <end position="59"/>
    </location>
</feature>
<dbReference type="GO" id="GO:0005743">
    <property type="term" value="C:mitochondrial inner membrane"/>
    <property type="evidence" value="ECO:0007669"/>
    <property type="project" value="UniProtKB-SubCell"/>
</dbReference>
<dbReference type="CDD" id="cd20069">
    <property type="entry name" value="5TM_Oxa1-like"/>
    <property type="match status" value="1"/>
</dbReference>
<comment type="similarity">
    <text evidence="2 9">Belongs to the OXA1/ALB3/YidC family.</text>
</comment>
<evidence type="ECO:0000259" key="13">
    <source>
        <dbReference type="Pfam" id="PF02096"/>
    </source>
</evidence>
<feature type="transmembrane region" description="Helical" evidence="12">
    <location>
        <begin position="205"/>
        <end position="226"/>
    </location>
</feature>
<keyword evidence="15" id="KW-1185">Reference proteome</keyword>